<proteinExistence type="predicted"/>
<name>A0A812TAG9_9DINO</name>
<sequence>MANGANASSAGFVAFRHFPFIPTKPLGLQCCGCSRGPEHTPLRNFAPIPVAVGIRGHLRMIAADPGLEKDEGTPQIASLLTRGLEKDYLWQVTLMLGVLARRNDTAFVRRNSSEVTVVCAASSVVRELREIVCTLAAESACQLRRPRTQEGGITVALGLDHWPQEWAADPKGKARCECTGQSCKRLSTWLVVAPSMPPEESSRESAVQCRGPALCRLRARWRSELARRVAGLGGVLRSGRSASHGLTAAQASAVQLPAEESPVNATPARHAPLPDEKQPRVLRLKRAQAAKLVCCMSSESDPSTRAHSYRTEGLVQSCKASALHQERQHFEAMGRTAGHRRSPSS</sequence>
<evidence type="ECO:0000313" key="2">
    <source>
        <dbReference type="EMBL" id="CAE7518063.1"/>
    </source>
</evidence>
<evidence type="ECO:0000313" key="3">
    <source>
        <dbReference type="Proteomes" id="UP000604046"/>
    </source>
</evidence>
<feature type="region of interest" description="Disordered" evidence="1">
    <location>
        <begin position="326"/>
        <end position="345"/>
    </location>
</feature>
<feature type="region of interest" description="Disordered" evidence="1">
    <location>
        <begin position="248"/>
        <end position="275"/>
    </location>
</feature>
<accession>A0A812TAG9</accession>
<comment type="caution">
    <text evidence="2">The sequence shown here is derived from an EMBL/GenBank/DDBJ whole genome shotgun (WGS) entry which is preliminary data.</text>
</comment>
<gene>
    <name evidence="2" type="ORF">SNAT2548_LOCUS28992</name>
</gene>
<dbReference type="EMBL" id="CAJNDS010002540">
    <property type="protein sequence ID" value="CAE7518063.1"/>
    <property type="molecule type" value="Genomic_DNA"/>
</dbReference>
<reference evidence="2" key="1">
    <citation type="submission" date="2021-02" db="EMBL/GenBank/DDBJ databases">
        <authorList>
            <person name="Dougan E. K."/>
            <person name="Rhodes N."/>
            <person name="Thang M."/>
            <person name="Chan C."/>
        </authorList>
    </citation>
    <scope>NUCLEOTIDE SEQUENCE</scope>
</reference>
<evidence type="ECO:0000256" key="1">
    <source>
        <dbReference type="SAM" id="MobiDB-lite"/>
    </source>
</evidence>
<organism evidence="2 3">
    <name type="scientific">Symbiodinium natans</name>
    <dbReference type="NCBI Taxonomy" id="878477"/>
    <lineage>
        <taxon>Eukaryota</taxon>
        <taxon>Sar</taxon>
        <taxon>Alveolata</taxon>
        <taxon>Dinophyceae</taxon>
        <taxon>Suessiales</taxon>
        <taxon>Symbiodiniaceae</taxon>
        <taxon>Symbiodinium</taxon>
    </lineage>
</organism>
<protein>
    <submittedName>
        <fullName evidence="2">Uncharacterized protein</fullName>
    </submittedName>
</protein>
<keyword evidence="3" id="KW-1185">Reference proteome</keyword>
<dbReference type="AlphaFoldDB" id="A0A812TAG9"/>
<dbReference type="Proteomes" id="UP000604046">
    <property type="component" value="Unassembled WGS sequence"/>
</dbReference>